<evidence type="ECO:0000313" key="10">
    <source>
        <dbReference type="EMBL" id="GAA4608928.1"/>
    </source>
</evidence>
<dbReference type="SUPFAM" id="SSF103473">
    <property type="entry name" value="MFS general substrate transporter"/>
    <property type="match status" value="1"/>
</dbReference>
<comment type="subcellular location">
    <subcellularLocation>
        <location evidence="1">Cell membrane</location>
        <topology evidence="1">Multi-pass membrane protein</topology>
    </subcellularLocation>
</comment>
<feature type="transmembrane region" description="Helical" evidence="8">
    <location>
        <begin position="210"/>
        <end position="236"/>
    </location>
</feature>
<dbReference type="InterPro" id="IPR020846">
    <property type="entry name" value="MFS_dom"/>
</dbReference>
<dbReference type="PROSITE" id="PS50850">
    <property type="entry name" value="MFS"/>
    <property type="match status" value="1"/>
</dbReference>
<feature type="transmembrane region" description="Helical" evidence="8">
    <location>
        <begin position="242"/>
        <end position="259"/>
    </location>
</feature>
<evidence type="ECO:0000313" key="11">
    <source>
        <dbReference type="Proteomes" id="UP001500212"/>
    </source>
</evidence>
<evidence type="ECO:0000256" key="4">
    <source>
        <dbReference type="ARBA" id="ARBA00022692"/>
    </source>
</evidence>
<keyword evidence="4 8" id="KW-0812">Transmembrane</keyword>
<dbReference type="RefSeq" id="WP_345354849.1">
    <property type="nucleotide sequence ID" value="NZ_BAABHJ010000008.1"/>
</dbReference>
<feature type="transmembrane region" description="Helical" evidence="8">
    <location>
        <begin position="352"/>
        <end position="369"/>
    </location>
</feature>
<evidence type="ECO:0000256" key="7">
    <source>
        <dbReference type="SAM" id="MobiDB-lite"/>
    </source>
</evidence>
<feature type="transmembrane region" description="Helical" evidence="8">
    <location>
        <begin position="444"/>
        <end position="463"/>
    </location>
</feature>
<evidence type="ECO:0000256" key="2">
    <source>
        <dbReference type="ARBA" id="ARBA00022448"/>
    </source>
</evidence>
<feature type="compositionally biased region" description="Basic and acidic residues" evidence="7">
    <location>
        <begin position="11"/>
        <end position="27"/>
    </location>
</feature>
<organism evidence="10 11">
    <name type="scientific">Actinoallomurus liliacearum</name>
    <dbReference type="NCBI Taxonomy" id="1080073"/>
    <lineage>
        <taxon>Bacteria</taxon>
        <taxon>Bacillati</taxon>
        <taxon>Actinomycetota</taxon>
        <taxon>Actinomycetes</taxon>
        <taxon>Streptosporangiales</taxon>
        <taxon>Thermomonosporaceae</taxon>
        <taxon>Actinoallomurus</taxon>
    </lineage>
</organism>
<protein>
    <submittedName>
        <fullName evidence="10">MFS transporter</fullName>
    </submittedName>
</protein>
<feature type="transmembrane region" description="Helical" evidence="8">
    <location>
        <begin position="117"/>
        <end position="135"/>
    </location>
</feature>
<dbReference type="Gene3D" id="1.20.1250.20">
    <property type="entry name" value="MFS general substrate transporter like domains"/>
    <property type="match status" value="1"/>
</dbReference>
<dbReference type="Pfam" id="PF05977">
    <property type="entry name" value="MFS_3"/>
    <property type="match status" value="1"/>
</dbReference>
<dbReference type="EMBL" id="BAABHJ010000008">
    <property type="protein sequence ID" value="GAA4608928.1"/>
    <property type="molecule type" value="Genomic_DNA"/>
</dbReference>
<gene>
    <name evidence="10" type="ORF">GCM10023195_35500</name>
</gene>
<dbReference type="PANTHER" id="PTHR23513">
    <property type="entry name" value="INTEGRAL MEMBRANE EFFLUX PROTEIN-RELATED"/>
    <property type="match status" value="1"/>
</dbReference>
<feature type="transmembrane region" description="Helical" evidence="8">
    <location>
        <begin position="375"/>
        <end position="392"/>
    </location>
</feature>
<proteinExistence type="predicted"/>
<reference evidence="11" key="1">
    <citation type="journal article" date="2019" name="Int. J. Syst. Evol. Microbiol.">
        <title>The Global Catalogue of Microorganisms (GCM) 10K type strain sequencing project: providing services to taxonomists for standard genome sequencing and annotation.</title>
        <authorList>
            <consortium name="The Broad Institute Genomics Platform"/>
            <consortium name="The Broad Institute Genome Sequencing Center for Infectious Disease"/>
            <person name="Wu L."/>
            <person name="Ma J."/>
        </authorList>
    </citation>
    <scope>NUCLEOTIDE SEQUENCE [LARGE SCALE GENOMIC DNA]</scope>
    <source>
        <strain evidence="11">JCM 17938</strain>
    </source>
</reference>
<comment type="caution">
    <text evidence="10">The sequence shown here is derived from an EMBL/GenBank/DDBJ whole genome shotgun (WGS) entry which is preliminary data.</text>
</comment>
<dbReference type="InterPro" id="IPR010290">
    <property type="entry name" value="TM_effector"/>
</dbReference>
<accession>A0ABP8TME2</accession>
<keyword evidence="3" id="KW-1003">Cell membrane</keyword>
<evidence type="ECO:0000259" key="9">
    <source>
        <dbReference type="PROSITE" id="PS50850"/>
    </source>
</evidence>
<evidence type="ECO:0000256" key="3">
    <source>
        <dbReference type="ARBA" id="ARBA00022475"/>
    </source>
</evidence>
<feature type="domain" description="Major facilitator superfamily (MFS) profile" evidence="9">
    <location>
        <begin position="80"/>
        <end position="467"/>
    </location>
</feature>
<keyword evidence="6 8" id="KW-0472">Membrane</keyword>
<evidence type="ECO:0000256" key="1">
    <source>
        <dbReference type="ARBA" id="ARBA00004651"/>
    </source>
</evidence>
<evidence type="ECO:0000256" key="8">
    <source>
        <dbReference type="SAM" id="Phobius"/>
    </source>
</evidence>
<name>A0ABP8TME2_9ACTN</name>
<evidence type="ECO:0000256" key="6">
    <source>
        <dbReference type="ARBA" id="ARBA00023136"/>
    </source>
</evidence>
<keyword evidence="2" id="KW-0813">Transport</keyword>
<feature type="transmembrane region" description="Helical" evidence="8">
    <location>
        <begin position="147"/>
        <end position="165"/>
    </location>
</feature>
<sequence>MSPANEYGELTDPKSDRIDQGHSHLDETAGPVAGEVAGGRERPDPAQGGADREDAGQGGGGSGLIQVLAAPMFRSLRNRNFRLFTAGSLVSNTGTWMQRVAQDWLMLELSHNSGTALGITTGLQFLPMMLFGLWGGVIADRYSKRRVLVITQAAMGLLALILGLLDLTGSARLWQVYLLAFALGVATVVDNPARQTFVVEMVGRADLPNAIALGGACFNIGRVLGPAVAGLLIAVIGTGPVFLVNAASFVAVLVSLAFMRADELRTAEPVARAKGQLLEGLRYVRARRELVMVLVVLGFVATFGMNLGIITPLIAKKVFHSGASAFGLASTMQAVGALIGALVAARRVGPNRRLLIGSAVLFGVLEMAASLMPSYWLFLVLLVPTGVAMLTFTTTSNATMQLGVTAAMRGRVMALYMLVILGTNPLGAPLIGKLAELIGPRYTMTLGGAVAALVPLLVAAVMLPRETLTEAAADLTDPSH</sequence>
<evidence type="ECO:0000256" key="5">
    <source>
        <dbReference type="ARBA" id="ARBA00022989"/>
    </source>
</evidence>
<keyword evidence="5 8" id="KW-1133">Transmembrane helix</keyword>
<feature type="transmembrane region" description="Helical" evidence="8">
    <location>
        <begin position="413"/>
        <end position="432"/>
    </location>
</feature>
<feature type="region of interest" description="Disordered" evidence="7">
    <location>
        <begin position="1"/>
        <end position="60"/>
    </location>
</feature>
<dbReference type="PANTHER" id="PTHR23513:SF11">
    <property type="entry name" value="STAPHYLOFERRIN A TRANSPORTER"/>
    <property type="match status" value="1"/>
</dbReference>
<dbReference type="InterPro" id="IPR036259">
    <property type="entry name" value="MFS_trans_sf"/>
</dbReference>
<dbReference type="CDD" id="cd06173">
    <property type="entry name" value="MFS_MefA_like"/>
    <property type="match status" value="1"/>
</dbReference>
<dbReference type="Proteomes" id="UP001500212">
    <property type="component" value="Unassembled WGS sequence"/>
</dbReference>
<feature type="transmembrane region" description="Helical" evidence="8">
    <location>
        <begin position="326"/>
        <end position="345"/>
    </location>
</feature>
<feature type="transmembrane region" description="Helical" evidence="8">
    <location>
        <begin position="171"/>
        <end position="189"/>
    </location>
</feature>
<feature type="compositionally biased region" description="Basic and acidic residues" evidence="7">
    <location>
        <begin position="38"/>
        <end position="55"/>
    </location>
</feature>
<feature type="transmembrane region" description="Helical" evidence="8">
    <location>
        <begin position="290"/>
        <end position="314"/>
    </location>
</feature>
<keyword evidence="11" id="KW-1185">Reference proteome</keyword>